<sequence>MLKTPDVGCEPRTRTMTFHPQQEFLLLLLTTTAVAHVIQLPINRTIPWYPINSINSIF</sequence>
<dbReference type="EMBL" id="GBRH01160880">
    <property type="protein sequence ID" value="JAE37016.1"/>
    <property type="molecule type" value="Transcribed_RNA"/>
</dbReference>
<proteinExistence type="predicted"/>
<name>A0A0A9HQ58_ARUDO</name>
<reference evidence="1" key="1">
    <citation type="submission" date="2014-09" db="EMBL/GenBank/DDBJ databases">
        <authorList>
            <person name="Magalhaes I.L.F."/>
            <person name="Oliveira U."/>
            <person name="Santos F.R."/>
            <person name="Vidigal T.H.D.A."/>
            <person name="Brescovit A.D."/>
            <person name="Santos A.J."/>
        </authorList>
    </citation>
    <scope>NUCLEOTIDE SEQUENCE</scope>
    <source>
        <tissue evidence="1">Shoot tissue taken approximately 20 cm above the soil surface</tissue>
    </source>
</reference>
<accession>A0A0A9HQ58</accession>
<organism evidence="1">
    <name type="scientific">Arundo donax</name>
    <name type="common">Giant reed</name>
    <name type="synonym">Donax arundinaceus</name>
    <dbReference type="NCBI Taxonomy" id="35708"/>
    <lineage>
        <taxon>Eukaryota</taxon>
        <taxon>Viridiplantae</taxon>
        <taxon>Streptophyta</taxon>
        <taxon>Embryophyta</taxon>
        <taxon>Tracheophyta</taxon>
        <taxon>Spermatophyta</taxon>
        <taxon>Magnoliopsida</taxon>
        <taxon>Liliopsida</taxon>
        <taxon>Poales</taxon>
        <taxon>Poaceae</taxon>
        <taxon>PACMAD clade</taxon>
        <taxon>Arundinoideae</taxon>
        <taxon>Arundineae</taxon>
        <taxon>Arundo</taxon>
    </lineage>
</organism>
<protein>
    <submittedName>
        <fullName evidence="1">Uncharacterized protein</fullName>
    </submittedName>
</protein>
<reference evidence="1" key="2">
    <citation type="journal article" date="2015" name="Data Brief">
        <title>Shoot transcriptome of the giant reed, Arundo donax.</title>
        <authorList>
            <person name="Barrero R.A."/>
            <person name="Guerrero F.D."/>
            <person name="Moolhuijzen P."/>
            <person name="Goolsby J.A."/>
            <person name="Tidwell J."/>
            <person name="Bellgard S.E."/>
            <person name="Bellgard M.I."/>
        </authorList>
    </citation>
    <scope>NUCLEOTIDE SEQUENCE</scope>
    <source>
        <tissue evidence="1">Shoot tissue taken approximately 20 cm above the soil surface</tissue>
    </source>
</reference>
<evidence type="ECO:0000313" key="1">
    <source>
        <dbReference type="EMBL" id="JAE37016.1"/>
    </source>
</evidence>
<dbReference type="AlphaFoldDB" id="A0A0A9HQ58"/>